<protein>
    <submittedName>
        <fullName evidence="2">Uncharacterized protein</fullName>
    </submittedName>
</protein>
<evidence type="ECO:0000313" key="3">
    <source>
        <dbReference type="Proteomes" id="UP001174936"/>
    </source>
</evidence>
<name>A0AA40CKV5_9PEZI</name>
<feature type="compositionally biased region" description="Pro residues" evidence="1">
    <location>
        <begin position="59"/>
        <end position="71"/>
    </location>
</feature>
<feature type="compositionally biased region" description="Pro residues" evidence="1">
    <location>
        <begin position="92"/>
        <end position="106"/>
    </location>
</feature>
<accession>A0AA40CKV5</accession>
<dbReference type="AlphaFoldDB" id="A0AA40CKV5"/>
<feature type="region of interest" description="Disordered" evidence="1">
    <location>
        <begin position="16"/>
        <end position="116"/>
    </location>
</feature>
<evidence type="ECO:0000313" key="2">
    <source>
        <dbReference type="EMBL" id="KAK0642142.1"/>
    </source>
</evidence>
<comment type="caution">
    <text evidence="2">The sequence shown here is derived from an EMBL/GenBank/DDBJ whole genome shotgun (WGS) entry which is preliminary data.</text>
</comment>
<sequence length="681" mass="76885">MAIPLIRAAVKAYFQNEGQDAPKPSTTEPAKRPNTDAATRGYSLFTNGYRFPLGTHPPIRQPWPSTTPIPSQPSHFGRSYELPQTPPRTSSPEPPPRTPTPEPPPTTIRTDDTRDDSDELTRALGAENSQLREELKCVKLQLLRQSRDLRAIRKHNEDQQNAMQRALLRDIDGLGGGPLNVQDELEALLRERRVLLDECAERAAQLEDLRRIVRVHEGKDAMPNWEDAMAHIDRSFALAHEVDRLNKELEEAKKTIVERGVGLLNSLREQTDATADSDPNTTLHEAQRLARVEIELRRELQEAHDRVEIFGQEIGRQQMSLEECHEMIQRLQQAGEGSEGTKRPEQQLSDLAGANAQRSLAQQIPDGTFTEFFQQIGMRVNSIVQMFFHVLGEANSPPLTREHVERMAPVDILGFYGDDRWNPLSIRDRHFQLQSAVFEILHKTILSEALFGIHNMNNFIYAGAGLPEFEALLLGTANTPHPIPQESVTNWRLSTIDLASQLNIPNHLPFMVAREIFFFLQPLFPPDIVWTNRQGKPLDDELRWDVHLSRNPTSGELEDWNGGESIRTFILDTCVMAYELRMKMRRSKDEWRCETLSREGYRLQSLQDGGDPFFVPKGVVGPGELDTASLEVAYLLFGALVKVNGEGEGQGRAEVMVKAEAVMKRRDGGEVRLVKESGAGE</sequence>
<dbReference type="EMBL" id="JAULSV010000006">
    <property type="protein sequence ID" value="KAK0642142.1"/>
    <property type="molecule type" value="Genomic_DNA"/>
</dbReference>
<gene>
    <name evidence="2" type="ORF">B0T16DRAFT_496691</name>
</gene>
<reference evidence="2" key="1">
    <citation type="submission" date="2023-06" db="EMBL/GenBank/DDBJ databases">
        <title>Genome-scale phylogeny and comparative genomics of the fungal order Sordariales.</title>
        <authorList>
            <consortium name="Lawrence Berkeley National Laboratory"/>
            <person name="Hensen N."/>
            <person name="Bonometti L."/>
            <person name="Westerberg I."/>
            <person name="Brannstrom I.O."/>
            <person name="Guillou S."/>
            <person name="Cros-Aarteil S."/>
            <person name="Calhoun S."/>
            <person name="Haridas S."/>
            <person name="Kuo A."/>
            <person name="Mondo S."/>
            <person name="Pangilinan J."/>
            <person name="Riley R."/>
            <person name="Labutti K."/>
            <person name="Andreopoulos B."/>
            <person name="Lipzen A."/>
            <person name="Chen C."/>
            <person name="Yanf M."/>
            <person name="Daum C."/>
            <person name="Ng V."/>
            <person name="Clum A."/>
            <person name="Steindorff A."/>
            <person name="Ohm R."/>
            <person name="Martin F."/>
            <person name="Silar P."/>
            <person name="Natvig D."/>
            <person name="Lalanne C."/>
            <person name="Gautier V."/>
            <person name="Ament-Velasquez S.L."/>
            <person name="Kruys A."/>
            <person name="Hutchinson M.I."/>
            <person name="Powell A.J."/>
            <person name="Barry K."/>
            <person name="Miller A.N."/>
            <person name="Grigoriev I.V."/>
            <person name="Debuchy R."/>
            <person name="Gladieux P."/>
            <person name="Thoren M.H."/>
            <person name="Johannesson H."/>
        </authorList>
    </citation>
    <scope>NUCLEOTIDE SEQUENCE</scope>
    <source>
        <strain evidence="2">SMH2532-1</strain>
    </source>
</reference>
<proteinExistence type="predicted"/>
<keyword evidence="3" id="KW-1185">Reference proteome</keyword>
<dbReference type="Proteomes" id="UP001174936">
    <property type="component" value="Unassembled WGS sequence"/>
</dbReference>
<evidence type="ECO:0000256" key="1">
    <source>
        <dbReference type="SAM" id="MobiDB-lite"/>
    </source>
</evidence>
<organism evidence="2 3">
    <name type="scientific">Cercophora newfieldiana</name>
    <dbReference type="NCBI Taxonomy" id="92897"/>
    <lineage>
        <taxon>Eukaryota</taxon>
        <taxon>Fungi</taxon>
        <taxon>Dikarya</taxon>
        <taxon>Ascomycota</taxon>
        <taxon>Pezizomycotina</taxon>
        <taxon>Sordariomycetes</taxon>
        <taxon>Sordariomycetidae</taxon>
        <taxon>Sordariales</taxon>
        <taxon>Lasiosphaeriaceae</taxon>
        <taxon>Cercophora</taxon>
    </lineage>
</organism>